<dbReference type="SMART" id="SM00450">
    <property type="entry name" value="RHOD"/>
    <property type="match status" value="1"/>
</dbReference>
<evidence type="ECO:0000256" key="1">
    <source>
        <dbReference type="ARBA" id="ARBA00022679"/>
    </source>
</evidence>
<dbReference type="SUPFAM" id="SSF52821">
    <property type="entry name" value="Rhodanese/Cell cycle control phosphatase"/>
    <property type="match status" value="1"/>
</dbReference>
<dbReference type="PROSITE" id="PS50206">
    <property type="entry name" value="RHODANESE_3"/>
    <property type="match status" value="1"/>
</dbReference>
<keyword evidence="5" id="KW-1185">Reference proteome</keyword>
<dbReference type="Pfam" id="PF00581">
    <property type="entry name" value="Rhodanese"/>
    <property type="match status" value="1"/>
</dbReference>
<dbReference type="Gene3D" id="3.40.250.10">
    <property type="entry name" value="Rhodanese-like domain"/>
    <property type="match status" value="1"/>
</dbReference>
<evidence type="ECO:0000259" key="3">
    <source>
        <dbReference type="PROSITE" id="PS50206"/>
    </source>
</evidence>
<dbReference type="CDD" id="cd01449">
    <property type="entry name" value="TST_Repeat_2"/>
    <property type="match status" value="1"/>
</dbReference>
<dbReference type="AlphaFoldDB" id="A0A699YTQ3"/>
<keyword evidence="1 4" id="KW-0808">Transferase</keyword>
<dbReference type="PANTHER" id="PTHR11364">
    <property type="entry name" value="THIOSULFATE SULFERTANSFERASE"/>
    <property type="match status" value="1"/>
</dbReference>
<sequence>VEAGARAVAACSGPSPQQPASSYVAQLDTSKVRSLQDMLGNISAGEDTREQTYALAQVVDARPAGRFVGRDPEPRPGLRKGHIPGARNLPFATLLEDGRYKNQAALTAAFAEAGIDLNKPFVGSCGSGLTACIVALAANQLTGKVMPVYDGSWSEWGARDDLPVSTQLGSDA</sequence>
<evidence type="ECO:0000313" key="4">
    <source>
        <dbReference type="EMBL" id="GFH09769.1"/>
    </source>
</evidence>
<feature type="domain" description="Rhodanese" evidence="3">
    <location>
        <begin position="56"/>
        <end position="165"/>
    </location>
</feature>
<dbReference type="GO" id="GO:0005739">
    <property type="term" value="C:mitochondrion"/>
    <property type="evidence" value="ECO:0007669"/>
    <property type="project" value="TreeGrafter"/>
</dbReference>
<dbReference type="Proteomes" id="UP000485058">
    <property type="component" value="Unassembled WGS sequence"/>
</dbReference>
<dbReference type="EMBL" id="BLLF01000261">
    <property type="protein sequence ID" value="GFH09769.1"/>
    <property type="molecule type" value="Genomic_DNA"/>
</dbReference>
<gene>
    <name evidence="4" type="ORF">HaLaN_04974</name>
</gene>
<evidence type="ECO:0000313" key="5">
    <source>
        <dbReference type="Proteomes" id="UP000485058"/>
    </source>
</evidence>
<proteinExistence type="predicted"/>
<dbReference type="GO" id="GO:0004792">
    <property type="term" value="F:thiosulfate-cyanide sulfurtransferase activity"/>
    <property type="evidence" value="ECO:0007669"/>
    <property type="project" value="TreeGrafter"/>
</dbReference>
<dbReference type="PANTHER" id="PTHR11364:SF27">
    <property type="entry name" value="SULFURTRANSFERASE"/>
    <property type="match status" value="1"/>
</dbReference>
<reference evidence="4 5" key="1">
    <citation type="submission" date="2020-02" db="EMBL/GenBank/DDBJ databases">
        <title>Draft genome sequence of Haematococcus lacustris strain NIES-144.</title>
        <authorList>
            <person name="Morimoto D."/>
            <person name="Nakagawa S."/>
            <person name="Yoshida T."/>
            <person name="Sawayama S."/>
        </authorList>
    </citation>
    <scope>NUCLEOTIDE SEQUENCE [LARGE SCALE GENOMIC DNA]</scope>
    <source>
        <strain evidence="4 5">NIES-144</strain>
    </source>
</reference>
<name>A0A699YTQ3_HAELA</name>
<organism evidence="4 5">
    <name type="scientific">Haematococcus lacustris</name>
    <name type="common">Green alga</name>
    <name type="synonym">Haematococcus pluvialis</name>
    <dbReference type="NCBI Taxonomy" id="44745"/>
    <lineage>
        <taxon>Eukaryota</taxon>
        <taxon>Viridiplantae</taxon>
        <taxon>Chlorophyta</taxon>
        <taxon>core chlorophytes</taxon>
        <taxon>Chlorophyceae</taxon>
        <taxon>CS clade</taxon>
        <taxon>Chlamydomonadales</taxon>
        <taxon>Haematococcaceae</taxon>
        <taxon>Haematococcus</taxon>
    </lineage>
</organism>
<dbReference type="InterPro" id="IPR001763">
    <property type="entry name" value="Rhodanese-like_dom"/>
</dbReference>
<protein>
    <submittedName>
        <fullName evidence="4">Sulfurtransferase</fullName>
    </submittedName>
</protein>
<dbReference type="InterPro" id="IPR045078">
    <property type="entry name" value="TST/MPST-like"/>
</dbReference>
<accession>A0A699YTQ3</accession>
<dbReference type="InterPro" id="IPR036873">
    <property type="entry name" value="Rhodanese-like_dom_sf"/>
</dbReference>
<dbReference type="FunFam" id="3.40.250.10:FF:000001">
    <property type="entry name" value="Sulfurtransferase"/>
    <property type="match status" value="1"/>
</dbReference>
<evidence type="ECO:0000256" key="2">
    <source>
        <dbReference type="ARBA" id="ARBA00022737"/>
    </source>
</evidence>
<comment type="caution">
    <text evidence="4">The sequence shown here is derived from an EMBL/GenBank/DDBJ whole genome shotgun (WGS) entry which is preliminary data.</text>
</comment>
<feature type="non-terminal residue" evidence="4">
    <location>
        <position position="1"/>
    </location>
</feature>
<keyword evidence="2" id="KW-0677">Repeat</keyword>